<evidence type="ECO:0000313" key="2">
    <source>
        <dbReference type="EMBL" id="KAJ5505189.1"/>
    </source>
</evidence>
<feature type="signal peptide" evidence="1">
    <location>
        <begin position="1"/>
        <end position="19"/>
    </location>
</feature>
<dbReference type="OrthoDB" id="4338806at2759"/>
<proteinExistence type="predicted"/>
<comment type="caution">
    <text evidence="2">The sequence shown here is derived from an EMBL/GenBank/DDBJ whole genome shotgun (WGS) entry which is preliminary data.</text>
</comment>
<dbReference type="EMBL" id="JAPWDS010000003">
    <property type="protein sequence ID" value="KAJ5505189.1"/>
    <property type="molecule type" value="Genomic_DNA"/>
</dbReference>
<protein>
    <submittedName>
        <fullName evidence="2">Uncharacterized protein</fullName>
    </submittedName>
</protein>
<sequence>MKAFYSALTFLFLFGASLASPLEAAADSPERTLACCPTTQSNNLAISSDVPVRADVAKP</sequence>
<keyword evidence="3" id="KW-1185">Reference proteome</keyword>
<gene>
    <name evidence="2" type="ORF">N7463_008063</name>
</gene>
<keyword evidence="1" id="KW-0732">Signal</keyword>
<reference evidence="2" key="1">
    <citation type="submission" date="2022-12" db="EMBL/GenBank/DDBJ databases">
        <authorList>
            <person name="Petersen C."/>
        </authorList>
    </citation>
    <scope>NUCLEOTIDE SEQUENCE</scope>
    <source>
        <strain evidence="2">IBT 29495</strain>
    </source>
</reference>
<reference evidence="2" key="2">
    <citation type="journal article" date="2023" name="IMA Fungus">
        <title>Comparative genomic study of the Penicillium genus elucidates a diverse pangenome and 15 lateral gene transfer events.</title>
        <authorList>
            <person name="Petersen C."/>
            <person name="Sorensen T."/>
            <person name="Nielsen M.R."/>
            <person name="Sondergaard T.E."/>
            <person name="Sorensen J.L."/>
            <person name="Fitzpatrick D.A."/>
            <person name="Frisvad J.C."/>
            <person name="Nielsen K.L."/>
        </authorList>
    </citation>
    <scope>NUCLEOTIDE SEQUENCE</scope>
    <source>
        <strain evidence="2">IBT 29495</strain>
    </source>
</reference>
<accession>A0A9X0C7K1</accession>
<dbReference type="AlphaFoldDB" id="A0A9X0C7K1"/>
<dbReference type="Proteomes" id="UP001149954">
    <property type="component" value="Unassembled WGS sequence"/>
</dbReference>
<feature type="chain" id="PRO_5040972245" evidence="1">
    <location>
        <begin position="20"/>
        <end position="59"/>
    </location>
</feature>
<organism evidence="2 3">
    <name type="scientific">Penicillium fimorum</name>
    <dbReference type="NCBI Taxonomy" id="1882269"/>
    <lineage>
        <taxon>Eukaryota</taxon>
        <taxon>Fungi</taxon>
        <taxon>Dikarya</taxon>
        <taxon>Ascomycota</taxon>
        <taxon>Pezizomycotina</taxon>
        <taxon>Eurotiomycetes</taxon>
        <taxon>Eurotiomycetidae</taxon>
        <taxon>Eurotiales</taxon>
        <taxon>Aspergillaceae</taxon>
        <taxon>Penicillium</taxon>
    </lineage>
</organism>
<evidence type="ECO:0000313" key="3">
    <source>
        <dbReference type="Proteomes" id="UP001149954"/>
    </source>
</evidence>
<evidence type="ECO:0000256" key="1">
    <source>
        <dbReference type="SAM" id="SignalP"/>
    </source>
</evidence>
<name>A0A9X0C7K1_9EURO</name>